<dbReference type="InterPro" id="IPR021880">
    <property type="entry name" value="DUF3489"/>
</dbReference>
<dbReference type="OrthoDB" id="31723at10239"/>
<proteinExistence type="predicted"/>
<evidence type="ECO:0000313" key="2">
    <source>
        <dbReference type="Proteomes" id="UP000030226"/>
    </source>
</evidence>
<protein>
    <submittedName>
        <fullName evidence="1">Uncharacterized protein</fullName>
    </submittedName>
</protein>
<name>A0A0A1IWZ0_9CAUD</name>
<dbReference type="GeneID" id="23679993"/>
<organism evidence="1 2">
    <name type="scientific">Pseudomonas phage vB_PaeS_PAO1_Ab18</name>
    <dbReference type="NCBI Taxonomy" id="1548905"/>
    <lineage>
        <taxon>Viruses</taxon>
        <taxon>Duplodnaviria</taxon>
        <taxon>Heunggongvirae</taxon>
        <taxon>Uroviricota</taxon>
        <taxon>Caudoviricetes</taxon>
        <taxon>Mesyanzhinovviridae</taxon>
        <taxon>Bradleyvirinae</taxon>
        <taxon>Abidjanvirus</taxon>
        <taxon>Abidjanvirus Ab18</taxon>
        <taxon>Pseudomonas virus Ab18</taxon>
    </lineage>
</organism>
<dbReference type="EMBL" id="LN610577">
    <property type="protein sequence ID" value="CEF89647.1"/>
    <property type="molecule type" value="Genomic_DNA"/>
</dbReference>
<dbReference type="KEGG" id="vg:23679993"/>
<dbReference type="Proteomes" id="UP000030226">
    <property type="component" value="Segment"/>
</dbReference>
<keyword evidence="2" id="KW-1185">Reference proteome</keyword>
<dbReference type="RefSeq" id="YP_009125111.1">
    <property type="nucleotide sequence ID" value="NC_026594.1"/>
</dbReference>
<sequence>MKIAATNVLSFDDLNNVATADLLAFYNERTGKNTTKFASRSKGMTQVWALIEGEVAAEIAAAEAAKAPKAGKTEEAPAEKKTRKSRGFRFKFCKRDTIKTVKEGSKRYALLQLLKREGGATFEECMAETGWNRKDCYEGIRLLHYYVGYGLNMDETTGKIWIVE</sequence>
<evidence type="ECO:0000313" key="1">
    <source>
        <dbReference type="EMBL" id="CEF89647.1"/>
    </source>
</evidence>
<gene>
    <name evidence="1" type="primary">ORF08</name>
</gene>
<accession>A0A0A1IWZ0</accession>
<dbReference type="Pfam" id="PF11994">
    <property type="entry name" value="DUF3489"/>
    <property type="match status" value="1"/>
</dbReference>
<reference evidence="1 2" key="1">
    <citation type="journal article" date="2015" name="PLoS ONE">
        <title>Investigation of a Large Collection of Pseudomonas aeruginosa Bacteriophages Collected from a Single Environmental Source in Abidjan, Cote d'Ivoire.</title>
        <authorList>
            <person name="Essoh C."/>
            <person name="Latino L."/>
            <person name="Midoux C."/>
            <person name="Blouin Y."/>
            <person name="Loukou G."/>
            <person name="Nguetta S.P."/>
            <person name="Lathro S."/>
            <person name="Cablanmian A."/>
            <person name="Kouassi A.K."/>
            <person name="Vergnaud G."/>
            <person name="Pourcel C."/>
        </authorList>
    </citation>
    <scope>NUCLEOTIDE SEQUENCE [LARGE SCALE GENOMIC DNA]</scope>
    <source>
        <strain evidence="1">Ab18</strain>
    </source>
</reference>